<keyword evidence="6 9" id="KW-0547">Nucleotide-binding</keyword>
<dbReference type="EMBL" id="PVTL01000004">
    <property type="protein sequence ID" value="PRY68528.1"/>
    <property type="molecule type" value="Genomic_DNA"/>
</dbReference>
<feature type="binding site" evidence="9">
    <location>
        <begin position="137"/>
        <end position="143"/>
    </location>
    <ligand>
        <name>ATP</name>
        <dbReference type="ChEBI" id="CHEBI:30616"/>
    </ligand>
</feature>
<dbReference type="InterPro" id="IPR036615">
    <property type="entry name" value="Mur_ligase_C_dom_sf"/>
</dbReference>
<gene>
    <name evidence="9" type="primary">murD</name>
    <name evidence="13" type="ORF">B0I08_104230</name>
</gene>
<name>A0A2T0VEB8_9MICO</name>
<dbReference type="PANTHER" id="PTHR43692:SF1">
    <property type="entry name" value="UDP-N-ACETYLMURAMOYLALANINE--D-GLUTAMATE LIGASE"/>
    <property type="match status" value="1"/>
</dbReference>
<feature type="domain" description="Mur ligase central" evidence="12">
    <location>
        <begin position="135"/>
        <end position="328"/>
    </location>
</feature>
<evidence type="ECO:0000256" key="4">
    <source>
        <dbReference type="ARBA" id="ARBA00022598"/>
    </source>
</evidence>
<dbReference type="UniPathway" id="UPA00219"/>
<evidence type="ECO:0000313" key="14">
    <source>
        <dbReference type="Proteomes" id="UP000237983"/>
    </source>
</evidence>
<sequence>MSTSDKRSVDELTSWNSDWKNLRVAVLGLGVSGFSVADTLVELGARVLVAAASAKEEHLGLLSVIGGEFLRHDLASVPSELAGFDPELIVVSPGFHPDNAVLLWANDRGIPVWGDIELAWRVRDKVLPAAEWVLVTGTNGKTTTSQLVTHILQADGKRVAAVGNIGIPVLDAVRYPDGFDVLVVELSSYQLHWLNHTPNGTLSAWASVCLNIDDDHLDWHGSREAYRDAKARVYTNTKVAAVYNRADLVTRRMVENAEVVEGCRAIGFGLDAPGRSDFGMVDGILCDRAFLEERATTALELSTREELAAVGLGAPHSLANVLAAAALARSFGVDPAVVRSALLTFTIDAHRTERIDVAGDLVWIDDSKATNPHAAAASLRAFDSVVWIVGGLFKGIDVDALVSAHVARLSAAVLIGVDRDALRAAFQRHAPSLPVFEVETTDTGEVMPAAVRLSAAAARPGDVVLLAPAAASMDQFADYGDRGRRFAAAVRLHVGTADTTERQ</sequence>
<dbReference type="SUPFAM" id="SSF53623">
    <property type="entry name" value="MurD-like peptide ligases, catalytic domain"/>
    <property type="match status" value="1"/>
</dbReference>
<dbReference type="PROSITE" id="PS01011">
    <property type="entry name" value="FOLYLPOLYGLU_SYNT_1"/>
    <property type="match status" value="1"/>
</dbReference>
<dbReference type="HAMAP" id="MF_00639">
    <property type="entry name" value="MurD"/>
    <property type="match status" value="1"/>
</dbReference>
<keyword evidence="7 9" id="KW-0067">ATP-binding</keyword>
<dbReference type="Gene3D" id="3.40.1190.10">
    <property type="entry name" value="Mur-like, catalytic domain"/>
    <property type="match status" value="1"/>
</dbReference>
<evidence type="ECO:0000256" key="3">
    <source>
        <dbReference type="ARBA" id="ARBA00022490"/>
    </source>
</evidence>
<keyword evidence="14" id="KW-1185">Reference proteome</keyword>
<dbReference type="InterPro" id="IPR005762">
    <property type="entry name" value="MurD"/>
</dbReference>
<evidence type="ECO:0000256" key="9">
    <source>
        <dbReference type="HAMAP-Rule" id="MF_00639"/>
    </source>
</evidence>
<evidence type="ECO:0000256" key="2">
    <source>
        <dbReference type="ARBA" id="ARBA00004752"/>
    </source>
</evidence>
<dbReference type="SUPFAM" id="SSF51984">
    <property type="entry name" value="MurCD N-terminal domain"/>
    <property type="match status" value="1"/>
</dbReference>
<organism evidence="13 14">
    <name type="scientific">Glaciihabitans tibetensis</name>
    <dbReference type="NCBI Taxonomy" id="1266600"/>
    <lineage>
        <taxon>Bacteria</taxon>
        <taxon>Bacillati</taxon>
        <taxon>Actinomycetota</taxon>
        <taxon>Actinomycetes</taxon>
        <taxon>Micrococcales</taxon>
        <taxon>Microbacteriaceae</taxon>
        <taxon>Glaciihabitans</taxon>
    </lineage>
</organism>
<comment type="pathway">
    <text evidence="2 9 10">Cell wall biogenesis; peptidoglycan biosynthesis.</text>
</comment>
<evidence type="ECO:0000256" key="6">
    <source>
        <dbReference type="ARBA" id="ARBA00022741"/>
    </source>
</evidence>
<proteinExistence type="inferred from homology"/>
<evidence type="ECO:0000259" key="12">
    <source>
        <dbReference type="Pfam" id="PF08245"/>
    </source>
</evidence>
<dbReference type="GO" id="GO:0005524">
    <property type="term" value="F:ATP binding"/>
    <property type="evidence" value="ECO:0007669"/>
    <property type="project" value="UniProtKB-UniRule"/>
</dbReference>
<comment type="similarity">
    <text evidence="9">Belongs to the MurCDEF family.</text>
</comment>
<dbReference type="Pfam" id="PF08245">
    <property type="entry name" value="Mur_ligase_M"/>
    <property type="match status" value="1"/>
</dbReference>
<evidence type="ECO:0000313" key="13">
    <source>
        <dbReference type="EMBL" id="PRY68528.1"/>
    </source>
</evidence>
<dbReference type="Gene3D" id="3.90.190.20">
    <property type="entry name" value="Mur ligase, C-terminal domain"/>
    <property type="match status" value="1"/>
</dbReference>
<dbReference type="EC" id="6.3.2.9" evidence="9 10"/>
<dbReference type="InterPro" id="IPR036565">
    <property type="entry name" value="Mur-like_cat_sf"/>
</dbReference>
<keyword evidence="9 10" id="KW-0573">Peptidoglycan synthesis</keyword>
<dbReference type="Gene3D" id="3.40.50.720">
    <property type="entry name" value="NAD(P)-binding Rossmann-like Domain"/>
    <property type="match status" value="1"/>
</dbReference>
<dbReference type="InterPro" id="IPR018109">
    <property type="entry name" value="Folylpolyglutamate_synth_CS"/>
</dbReference>
<feature type="domain" description="Mur ligase C-terminal" evidence="11">
    <location>
        <begin position="350"/>
        <end position="469"/>
    </location>
</feature>
<protein>
    <recommendedName>
        <fullName evidence="9 10">UDP-N-acetylmuramoylalanine--D-glutamate ligase</fullName>
        <ecNumber evidence="9 10">6.3.2.9</ecNumber>
    </recommendedName>
    <alternativeName>
        <fullName evidence="9">D-glutamic acid-adding enzyme</fullName>
    </alternativeName>
    <alternativeName>
        <fullName evidence="9">UDP-N-acetylmuramoyl-L-alanyl-D-glutamate synthetase</fullName>
    </alternativeName>
</protein>
<dbReference type="InterPro" id="IPR013221">
    <property type="entry name" value="Mur_ligase_cen"/>
</dbReference>
<evidence type="ECO:0000259" key="11">
    <source>
        <dbReference type="Pfam" id="PF02875"/>
    </source>
</evidence>
<keyword evidence="9 10" id="KW-0961">Cell wall biogenesis/degradation</keyword>
<evidence type="ECO:0000256" key="5">
    <source>
        <dbReference type="ARBA" id="ARBA00022618"/>
    </source>
</evidence>
<dbReference type="Pfam" id="PF02875">
    <property type="entry name" value="Mur_ligase_C"/>
    <property type="match status" value="1"/>
</dbReference>
<comment type="caution">
    <text evidence="13">The sequence shown here is derived from an EMBL/GenBank/DDBJ whole genome shotgun (WGS) entry which is preliminary data.</text>
</comment>
<evidence type="ECO:0000256" key="8">
    <source>
        <dbReference type="ARBA" id="ARBA00023306"/>
    </source>
</evidence>
<dbReference type="RefSeq" id="WP_245884716.1">
    <property type="nucleotide sequence ID" value="NZ_PVTL01000004.1"/>
</dbReference>
<keyword evidence="3 9" id="KW-0963">Cytoplasm</keyword>
<dbReference type="GO" id="GO:0008764">
    <property type="term" value="F:UDP-N-acetylmuramoylalanine-D-glutamate ligase activity"/>
    <property type="evidence" value="ECO:0007669"/>
    <property type="project" value="UniProtKB-UniRule"/>
</dbReference>
<comment type="function">
    <text evidence="9 10">Cell wall formation. Catalyzes the addition of glutamate to the nucleotide precursor UDP-N-acetylmuramoyl-L-alanine (UMA).</text>
</comment>
<dbReference type="AlphaFoldDB" id="A0A2T0VEB8"/>
<keyword evidence="8 9" id="KW-0131">Cell cycle</keyword>
<dbReference type="GO" id="GO:0005737">
    <property type="term" value="C:cytoplasm"/>
    <property type="evidence" value="ECO:0007669"/>
    <property type="project" value="UniProtKB-SubCell"/>
</dbReference>
<dbReference type="PANTHER" id="PTHR43692">
    <property type="entry name" value="UDP-N-ACETYLMURAMOYLALANINE--D-GLUTAMATE LIGASE"/>
    <property type="match status" value="1"/>
</dbReference>
<evidence type="ECO:0000256" key="7">
    <source>
        <dbReference type="ARBA" id="ARBA00022840"/>
    </source>
</evidence>
<evidence type="ECO:0000256" key="1">
    <source>
        <dbReference type="ARBA" id="ARBA00004496"/>
    </source>
</evidence>
<keyword evidence="9 10" id="KW-0133">Cell shape</keyword>
<comment type="catalytic activity">
    <reaction evidence="9 10">
        <text>UDP-N-acetyl-alpha-D-muramoyl-L-alanine + D-glutamate + ATP = UDP-N-acetyl-alpha-D-muramoyl-L-alanyl-D-glutamate + ADP + phosphate + H(+)</text>
        <dbReference type="Rhea" id="RHEA:16429"/>
        <dbReference type="ChEBI" id="CHEBI:15378"/>
        <dbReference type="ChEBI" id="CHEBI:29986"/>
        <dbReference type="ChEBI" id="CHEBI:30616"/>
        <dbReference type="ChEBI" id="CHEBI:43474"/>
        <dbReference type="ChEBI" id="CHEBI:83898"/>
        <dbReference type="ChEBI" id="CHEBI:83900"/>
        <dbReference type="ChEBI" id="CHEBI:456216"/>
        <dbReference type="EC" id="6.3.2.9"/>
    </reaction>
</comment>
<comment type="subcellular location">
    <subcellularLocation>
        <location evidence="1 9 10">Cytoplasm</location>
    </subcellularLocation>
</comment>
<dbReference type="Proteomes" id="UP000237983">
    <property type="component" value="Unassembled WGS sequence"/>
</dbReference>
<dbReference type="GO" id="GO:0008360">
    <property type="term" value="P:regulation of cell shape"/>
    <property type="evidence" value="ECO:0007669"/>
    <property type="project" value="UniProtKB-KW"/>
</dbReference>
<dbReference type="GO" id="GO:0009252">
    <property type="term" value="P:peptidoglycan biosynthetic process"/>
    <property type="evidence" value="ECO:0007669"/>
    <property type="project" value="UniProtKB-UniRule"/>
</dbReference>
<dbReference type="GO" id="GO:0004326">
    <property type="term" value="F:tetrahydrofolylpolyglutamate synthase activity"/>
    <property type="evidence" value="ECO:0007669"/>
    <property type="project" value="InterPro"/>
</dbReference>
<dbReference type="GO" id="GO:0071555">
    <property type="term" value="P:cell wall organization"/>
    <property type="evidence" value="ECO:0007669"/>
    <property type="project" value="UniProtKB-KW"/>
</dbReference>
<dbReference type="GO" id="GO:0051301">
    <property type="term" value="P:cell division"/>
    <property type="evidence" value="ECO:0007669"/>
    <property type="project" value="UniProtKB-KW"/>
</dbReference>
<evidence type="ECO:0000256" key="10">
    <source>
        <dbReference type="RuleBase" id="RU003664"/>
    </source>
</evidence>
<dbReference type="InterPro" id="IPR004101">
    <property type="entry name" value="Mur_ligase_C"/>
</dbReference>
<dbReference type="NCBIfam" id="TIGR01087">
    <property type="entry name" value="murD"/>
    <property type="match status" value="1"/>
</dbReference>
<accession>A0A2T0VEB8</accession>
<reference evidence="13 14" key="1">
    <citation type="submission" date="2018-03" db="EMBL/GenBank/DDBJ databases">
        <title>Genomic Encyclopedia of Type Strains, Phase III (KMG-III): the genomes of soil and plant-associated and newly described type strains.</title>
        <authorList>
            <person name="Whitman W."/>
        </authorList>
    </citation>
    <scope>NUCLEOTIDE SEQUENCE [LARGE SCALE GENOMIC DNA]</scope>
    <source>
        <strain evidence="13 14">CGMCC 1.12484</strain>
    </source>
</reference>
<dbReference type="SUPFAM" id="SSF53244">
    <property type="entry name" value="MurD-like peptide ligases, peptide-binding domain"/>
    <property type="match status" value="1"/>
</dbReference>
<keyword evidence="4 9" id="KW-0436">Ligase</keyword>
<keyword evidence="5 9" id="KW-0132">Cell division</keyword>